<feature type="region of interest" description="Disordered" evidence="1">
    <location>
        <begin position="1"/>
        <end position="40"/>
    </location>
</feature>
<proteinExistence type="predicted"/>
<evidence type="ECO:0000313" key="3">
    <source>
        <dbReference type="Proteomes" id="UP000007319"/>
    </source>
</evidence>
<sequence length="63" mass="6906">MPDVPETRTPLTGPSGHPLPRGERVNELHSPTPLTMAARRPILTPMMDRRLTLGLRISSPVLA</sequence>
<dbReference type="Proteomes" id="UP000007319">
    <property type="component" value="Chromosome"/>
</dbReference>
<reference evidence="2 3" key="1">
    <citation type="journal article" date="2011" name="PLoS Genet.">
        <title>Azospirillum genomes reveal transition of bacteria from aquatic to terrestrial environments.</title>
        <authorList>
            <person name="Wisniewski-Dye F."/>
            <person name="Borziak K."/>
            <person name="Khalsa-Moyers G."/>
            <person name="Alexandre G."/>
            <person name="Sukharnikov L.O."/>
            <person name="Wuichet K."/>
            <person name="Hurst G.B."/>
            <person name="McDonald W.H."/>
            <person name="Robertson J.S."/>
            <person name="Barbe V."/>
            <person name="Calteau A."/>
            <person name="Rouy Z."/>
            <person name="Mangenot S."/>
            <person name="Prigent-Combaret C."/>
            <person name="Normand P."/>
            <person name="Boyer M."/>
            <person name="Siguier P."/>
            <person name="Dessaux Y."/>
            <person name="Elmerich C."/>
            <person name="Condemine G."/>
            <person name="Krishnen G."/>
            <person name="Kennedy I."/>
            <person name="Paterson A.H."/>
            <person name="Gonzalez V."/>
            <person name="Mavingui P."/>
            <person name="Zhulin I.B."/>
        </authorList>
    </citation>
    <scope>NUCLEOTIDE SEQUENCE [LARGE SCALE GENOMIC DNA]</scope>
    <source>
        <strain evidence="2 3">Sp245</strain>
    </source>
</reference>
<dbReference type="AlphaFoldDB" id="A0A9P1JS37"/>
<evidence type="ECO:0000313" key="2">
    <source>
        <dbReference type="EMBL" id="CCC98724.1"/>
    </source>
</evidence>
<evidence type="ECO:0000256" key="1">
    <source>
        <dbReference type="SAM" id="MobiDB-lite"/>
    </source>
</evidence>
<name>A0A9P1JS37_9PROT</name>
<dbReference type="EMBL" id="HE577327">
    <property type="protein sequence ID" value="CCC98724.1"/>
    <property type="molecule type" value="Genomic_DNA"/>
</dbReference>
<dbReference type="KEGG" id="abs:AZOBR_150142"/>
<gene>
    <name evidence="2" type="ORF">AZOBR_150142</name>
</gene>
<accession>A0A9P1JS37</accession>
<protein>
    <submittedName>
        <fullName evidence="2">Uncharacterized protein</fullName>
    </submittedName>
</protein>
<keyword evidence="3" id="KW-1185">Reference proteome</keyword>
<organism evidence="2 3">
    <name type="scientific">Azospirillum baldaniorum</name>
    <dbReference type="NCBI Taxonomy" id="1064539"/>
    <lineage>
        <taxon>Bacteria</taxon>
        <taxon>Pseudomonadati</taxon>
        <taxon>Pseudomonadota</taxon>
        <taxon>Alphaproteobacteria</taxon>
        <taxon>Rhodospirillales</taxon>
        <taxon>Azospirillaceae</taxon>
        <taxon>Azospirillum</taxon>
    </lineage>
</organism>